<dbReference type="Pfam" id="PF20404">
    <property type="entry name" value="DUF6694"/>
    <property type="match status" value="1"/>
</dbReference>
<name>A0A379YEJ2_9GAMM</name>
<evidence type="ECO:0008006" key="3">
    <source>
        <dbReference type="Google" id="ProtNLM"/>
    </source>
</evidence>
<dbReference type="RefSeq" id="WP_115182763.1">
    <property type="nucleotide sequence ID" value="NZ_CAMKUF010000001.1"/>
</dbReference>
<proteinExistence type="predicted"/>
<sequence>MKRYLLPMVVVLSLAGCDQSPKFDGSSRGALLYSGEDIVASLPDEKKAELNQAAADIQRYAHVVTGMEIGPGREAEKEAENMYLKIVDGKTVDEVIAESKRLREKTDQKIMEATSKH</sequence>
<accession>A0A379YEJ2</accession>
<evidence type="ECO:0000313" key="2">
    <source>
        <dbReference type="Proteomes" id="UP000255529"/>
    </source>
</evidence>
<dbReference type="Proteomes" id="UP000255529">
    <property type="component" value="Unassembled WGS sequence"/>
</dbReference>
<gene>
    <name evidence="1" type="ORF">NCTC11544_00305</name>
</gene>
<dbReference type="PROSITE" id="PS51257">
    <property type="entry name" value="PROKAR_LIPOPROTEIN"/>
    <property type="match status" value="1"/>
</dbReference>
<dbReference type="EMBL" id="UGYN01000002">
    <property type="protein sequence ID" value="SUI43950.1"/>
    <property type="molecule type" value="Genomic_DNA"/>
</dbReference>
<evidence type="ECO:0000313" key="1">
    <source>
        <dbReference type="EMBL" id="SUI43950.1"/>
    </source>
</evidence>
<protein>
    <recommendedName>
        <fullName evidence="3">Lipoprotein</fullName>
    </recommendedName>
</protein>
<dbReference type="AlphaFoldDB" id="A0A379YEJ2"/>
<organism evidence="1 2">
    <name type="scientific">Serratia quinivorans</name>
    <dbReference type="NCBI Taxonomy" id="137545"/>
    <lineage>
        <taxon>Bacteria</taxon>
        <taxon>Pseudomonadati</taxon>
        <taxon>Pseudomonadota</taxon>
        <taxon>Gammaproteobacteria</taxon>
        <taxon>Enterobacterales</taxon>
        <taxon>Yersiniaceae</taxon>
        <taxon>Serratia</taxon>
    </lineage>
</organism>
<dbReference type="InterPro" id="IPR046516">
    <property type="entry name" value="DUF6694"/>
</dbReference>
<reference evidence="1 2" key="1">
    <citation type="submission" date="2018-06" db="EMBL/GenBank/DDBJ databases">
        <authorList>
            <consortium name="Pathogen Informatics"/>
            <person name="Doyle S."/>
        </authorList>
    </citation>
    <scope>NUCLEOTIDE SEQUENCE [LARGE SCALE GENOMIC DNA]</scope>
    <source>
        <strain evidence="1 2">NCTC11544</strain>
    </source>
</reference>